<keyword evidence="7" id="KW-1185">Reference proteome</keyword>
<dbReference type="InterPro" id="IPR025650">
    <property type="entry name" value="Alkyl-DHAP_Synthase"/>
</dbReference>
<dbReference type="RefSeq" id="WP_189583835.1">
    <property type="nucleotide sequence ID" value="NZ_BMZR01000002.1"/>
</dbReference>
<dbReference type="InterPro" id="IPR016169">
    <property type="entry name" value="FAD-bd_PCMH_sub2"/>
</dbReference>
<gene>
    <name evidence="6" type="ORF">GCM10016272_14300</name>
</gene>
<sequence length="586" mass="64081">MSKIKSLIRKSPESDQSEPIAANSDNKNIDNVSVDNVSKDNTSLNTPIEQTRWNGWGNVSINKKVSPHGAKLIKSHIGKTNKLKSVSLQQVLKTVPKSRLPTALTDLDTVSIDQEVRLRHARGQSFPDWIAMHGGDFEVFPDGVAFPESTDDVEQLLKLAQEHDLIVIPFGGGTSVVGHINPQKGSRPVLTVAMSKMDQLIDLDNESQIATFGAGTQGPAVEAQLDEHGYRLGHYPQSWELSTLGGWIAARSSGQQSLGYGRIEQMFAGGTLVTPQGVLNIADIPASSAGPDLREMMMGTEGRAGIFTTVKMRVQSQPEEELFKVAFLPNWAAGKAVLKQAVQSNVRLSMLRLSNAVETDAHLHLGTTPSQFLAISTYLKARGLSSDKVMLTYGVSGDKAHNKLALTQFKKLLKQHGSVTGKLTDIMGNIWAHGRFKFPYLRGTLWEKGIMVDTFETATNWINIDEQMAQMQEAVKNSLADEGEEVMAFTHISHVYKQGASLYTTYFFRAAKDHAATLKRWQKIKHAASVSLANGTATISHQHGVGRDHAPYLGAEKGALGLQVTSDMIKSLDPEQRMNPGVLLEE</sequence>
<dbReference type="PROSITE" id="PS51387">
    <property type="entry name" value="FAD_PCMH"/>
    <property type="match status" value="1"/>
</dbReference>
<dbReference type="InterPro" id="IPR016166">
    <property type="entry name" value="FAD-bd_PCMH"/>
</dbReference>
<dbReference type="InterPro" id="IPR036318">
    <property type="entry name" value="FAD-bd_PCMH-like_sf"/>
</dbReference>
<dbReference type="Proteomes" id="UP000610203">
    <property type="component" value="Unassembled WGS sequence"/>
</dbReference>
<dbReference type="PANTHER" id="PTHR46568">
    <property type="entry name" value="ALKYLDIHYDROXYACETONEPHOSPHATE SYNTHASE, PEROXISOMAL"/>
    <property type="match status" value="1"/>
</dbReference>
<dbReference type="Gene3D" id="3.30.70.3450">
    <property type="match status" value="1"/>
</dbReference>
<evidence type="ECO:0000313" key="7">
    <source>
        <dbReference type="Proteomes" id="UP000610203"/>
    </source>
</evidence>
<accession>A0ABQ3GQB6</accession>
<dbReference type="InterPro" id="IPR006094">
    <property type="entry name" value="Oxid_FAD_bind_N"/>
</dbReference>
<evidence type="ECO:0000256" key="4">
    <source>
        <dbReference type="SAM" id="MobiDB-lite"/>
    </source>
</evidence>
<proteinExistence type="inferred from homology"/>
<dbReference type="PANTHER" id="PTHR46568:SF1">
    <property type="entry name" value="ALKYLDIHYDROXYACETONEPHOSPHATE SYNTHASE, PEROXISOMAL"/>
    <property type="match status" value="1"/>
</dbReference>
<feature type="domain" description="FAD-binding PCMH-type" evidence="5">
    <location>
        <begin position="132"/>
        <end position="317"/>
    </location>
</feature>
<name>A0ABQ3GQB6_9GAMM</name>
<dbReference type="Gene3D" id="3.30.465.10">
    <property type="match status" value="1"/>
</dbReference>
<dbReference type="Pfam" id="PF01565">
    <property type="entry name" value="FAD_binding_4"/>
    <property type="match status" value="1"/>
</dbReference>
<organism evidence="6 7">
    <name type="scientific">Psychrobacter glaciei</name>
    <dbReference type="NCBI Taxonomy" id="619771"/>
    <lineage>
        <taxon>Bacteria</taxon>
        <taxon>Pseudomonadati</taxon>
        <taxon>Pseudomonadota</taxon>
        <taxon>Gammaproteobacteria</taxon>
        <taxon>Moraxellales</taxon>
        <taxon>Moraxellaceae</taxon>
        <taxon>Psychrobacter</taxon>
    </lineage>
</organism>
<evidence type="ECO:0000256" key="1">
    <source>
        <dbReference type="ARBA" id="ARBA00008000"/>
    </source>
</evidence>
<dbReference type="Pfam" id="PF02913">
    <property type="entry name" value="FAD-oxidase_C"/>
    <property type="match status" value="1"/>
</dbReference>
<evidence type="ECO:0000259" key="5">
    <source>
        <dbReference type="PROSITE" id="PS51387"/>
    </source>
</evidence>
<dbReference type="EMBL" id="BMZR01000002">
    <property type="protein sequence ID" value="GHD31805.1"/>
    <property type="molecule type" value="Genomic_DNA"/>
</dbReference>
<protein>
    <submittedName>
        <fullName evidence="6">FAD-binding oxidoreductase</fullName>
    </submittedName>
</protein>
<comment type="similarity">
    <text evidence="1">Belongs to the FAD-binding oxidoreductase/transferase type 4 family.</text>
</comment>
<evidence type="ECO:0000313" key="6">
    <source>
        <dbReference type="EMBL" id="GHD31805.1"/>
    </source>
</evidence>
<keyword evidence="2" id="KW-0285">Flavoprotein</keyword>
<reference evidence="7" key="1">
    <citation type="journal article" date="2019" name="Int. J. Syst. Evol. Microbiol.">
        <title>The Global Catalogue of Microorganisms (GCM) 10K type strain sequencing project: providing services to taxonomists for standard genome sequencing and annotation.</title>
        <authorList>
            <consortium name="The Broad Institute Genomics Platform"/>
            <consortium name="The Broad Institute Genome Sequencing Center for Infectious Disease"/>
            <person name="Wu L."/>
            <person name="Ma J."/>
        </authorList>
    </citation>
    <scope>NUCLEOTIDE SEQUENCE [LARGE SCALE GENOMIC DNA]</scope>
    <source>
        <strain evidence="7">KCTC 42280</strain>
    </source>
</reference>
<feature type="region of interest" description="Disordered" evidence="4">
    <location>
        <begin position="1"/>
        <end position="46"/>
    </location>
</feature>
<comment type="caution">
    <text evidence="6">The sequence shown here is derived from an EMBL/GenBank/DDBJ whole genome shotgun (WGS) entry which is preliminary data.</text>
</comment>
<evidence type="ECO:0000256" key="3">
    <source>
        <dbReference type="ARBA" id="ARBA00022827"/>
    </source>
</evidence>
<dbReference type="InterPro" id="IPR004113">
    <property type="entry name" value="FAD-bd_oxidored_4_C"/>
</dbReference>
<dbReference type="InterPro" id="IPR016164">
    <property type="entry name" value="FAD-linked_Oxase-like_C"/>
</dbReference>
<feature type="compositionally biased region" description="Polar residues" evidence="4">
    <location>
        <begin position="23"/>
        <end position="46"/>
    </location>
</feature>
<dbReference type="SUPFAM" id="SSF55103">
    <property type="entry name" value="FAD-linked oxidases, C-terminal domain"/>
    <property type="match status" value="1"/>
</dbReference>
<dbReference type="Gene3D" id="3.30.300.330">
    <property type="match status" value="1"/>
</dbReference>
<keyword evidence="3" id="KW-0274">FAD</keyword>
<evidence type="ECO:0000256" key="2">
    <source>
        <dbReference type="ARBA" id="ARBA00022630"/>
    </source>
</evidence>
<dbReference type="SUPFAM" id="SSF56176">
    <property type="entry name" value="FAD-binding/transporter-associated domain-like"/>
    <property type="match status" value="1"/>
</dbReference>